<dbReference type="EMBL" id="JBBPBK010000014">
    <property type="protein sequence ID" value="KAK9270271.1"/>
    <property type="molecule type" value="Genomic_DNA"/>
</dbReference>
<dbReference type="Pfam" id="PF14111">
    <property type="entry name" value="DUF4283"/>
    <property type="match status" value="1"/>
</dbReference>
<reference evidence="2 3" key="1">
    <citation type="journal article" date="2024" name="Plant J.">
        <title>Genome sequences and population genomics reveal climatic adaptation and genomic divergence between two closely related sweetgum species.</title>
        <authorList>
            <person name="Xu W.Q."/>
            <person name="Ren C.Q."/>
            <person name="Zhang X.Y."/>
            <person name="Comes H.P."/>
            <person name="Liu X.H."/>
            <person name="Li Y.G."/>
            <person name="Kettle C.J."/>
            <person name="Jalonen R."/>
            <person name="Gaisberger H."/>
            <person name="Ma Y.Z."/>
            <person name="Qiu Y.X."/>
        </authorList>
    </citation>
    <scope>NUCLEOTIDE SEQUENCE [LARGE SCALE GENOMIC DNA]</scope>
    <source>
        <strain evidence="2">Hangzhou</strain>
    </source>
</reference>
<evidence type="ECO:0000313" key="3">
    <source>
        <dbReference type="Proteomes" id="UP001415857"/>
    </source>
</evidence>
<keyword evidence="3" id="KW-1185">Reference proteome</keyword>
<accession>A0AAP0R8P6</accession>
<sequence>MDSIGGEISRLISQTTTLCCFDEIHDLEPDPSLSSSSVSPMLVGKLVADKVINKNSVRSIIMGAWNLANHLSITFLAPNTFLFGFSNEDDCSRIFSSGPWFIRGLHLVLKEWSSGLVLEEINFNFSPFWVQVHGLPPEFKTSANGLKIGPSIGCLLEVDALRVGHLVWSKFIRIKVGIDVQNPLKTGFLLK</sequence>
<feature type="domain" description="DUF4283" evidence="1">
    <location>
        <begin position="41"/>
        <end position="119"/>
    </location>
</feature>
<dbReference type="Proteomes" id="UP001415857">
    <property type="component" value="Unassembled WGS sequence"/>
</dbReference>
<protein>
    <recommendedName>
        <fullName evidence="1">DUF4283 domain-containing protein</fullName>
    </recommendedName>
</protein>
<proteinExistence type="predicted"/>
<gene>
    <name evidence="2" type="ORF">L1049_025848</name>
</gene>
<comment type="caution">
    <text evidence="2">The sequence shown here is derived from an EMBL/GenBank/DDBJ whole genome shotgun (WGS) entry which is preliminary data.</text>
</comment>
<organism evidence="2 3">
    <name type="scientific">Liquidambar formosana</name>
    <name type="common">Formosan gum</name>
    <dbReference type="NCBI Taxonomy" id="63359"/>
    <lineage>
        <taxon>Eukaryota</taxon>
        <taxon>Viridiplantae</taxon>
        <taxon>Streptophyta</taxon>
        <taxon>Embryophyta</taxon>
        <taxon>Tracheophyta</taxon>
        <taxon>Spermatophyta</taxon>
        <taxon>Magnoliopsida</taxon>
        <taxon>eudicotyledons</taxon>
        <taxon>Gunneridae</taxon>
        <taxon>Pentapetalae</taxon>
        <taxon>Saxifragales</taxon>
        <taxon>Altingiaceae</taxon>
        <taxon>Liquidambar</taxon>
    </lineage>
</organism>
<dbReference type="PANTHER" id="PTHR31286:SF178">
    <property type="entry name" value="DUF4283 DOMAIN-CONTAINING PROTEIN"/>
    <property type="match status" value="1"/>
</dbReference>
<dbReference type="AlphaFoldDB" id="A0AAP0R8P6"/>
<dbReference type="InterPro" id="IPR040256">
    <property type="entry name" value="At4g02000-like"/>
</dbReference>
<dbReference type="PANTHER" id="PTHR31286">
    <property type="entry name" value="GLYCINE-RICH CELL WALL STRUCTURAL PROTEIN 1.8-LIKE"/>
    <property type="match status" value="1"/>
</dbReference>
<name>A0AAP0R8P6_LIQFO</name>
<dbReference type="InterPro" id="IPR025558">
    <property type="entry name" value="DUF4283"/>
</dbReference>
<evidence type="ECO:0000313" key="2">
    <source>
        <dbReference type="EMBL" id="KAK9270271.1"/>
    </source>
</evidence>
<evidence type="ECO:0000259" key="1">
    <source>
        <dbReference type="Pfam" id="PF14111"/>
    </source>
</evidence>